<evidence type="ECO:0000313" key="1">
    <source>
        <dbReference type="EMBL" id="ADI16715.1"/>
    </source>
</evidence>
<protein>
    <submittedName>
        <fullName evidence="1">Uncharacterized protein</fullName>
    </submittedName>
</protein>
<organism evidence="1">
    <name type="scientific">uncultured gamma proteobacterium HF0010_05D02</name>
    <dbReference type="NCBI Taxonomy" id="710978"/>
    <lineage>
        <taxon>Bacteria</taxon>
        <taxon>Pseudomonadati</taxon>
        <taxon>Pseudomonadota</taxon>
        <taxon>Gammaproteobacteria</taxon>
        <taxon>environmental samples</taxon>
    </lineage>
</organism>
<accession>E0XQM4</accession>
<sequence length="77" mass="9077">MTKRIRWMPWQSEAMKDVVACDKLRGVGKQTLIRRFPNGETHPLRVSCTEYIGVRGEPGELKHLSTRRKRNQLRFPQ</sequence>
<proteinExistence type="predicted"/>
<name>E0XQM4_9GAMM</name>
<reference evidence="1" key="1">
    <citation type="journal article" date="2011" name="Environ. Microbiol.">
        <title>Time-series analyses of Monterey Bay coastal microbial picoplankton using a 'genome proxy' microarray.</title>
        <authorList>
            <person name="Rich V.I."/>
            <person name="Pham V.D."/>
            <person name="Eppley J."/>
            <person name="Shi Y."/>
            <person name="DeLong E.F."/>
        </authorList>
    </citation>
    <scope>NUCLEOTIDE SEQUENCE</scope>
</reference>
<dbReference type="AlphaFoldDB" id="E0XQM4"/>
<dbReference type="EMBL" id="GU474844">
    <property type="protein sequence ID" value="ADI16715.1"/>
    <property type="molecule type" value="Genomic_DNA"/>
</dbReference>